<keyword evidence="3" id="KW-1185">Reference proteome</keyword>
<evidence type="ECO:0000313" key="3">
    <source>
        <dbReference type="Proteomes" id="UP001292216"/>
    </source>
</evidence>
<proteinExistence type="predicted"/>
<evidence type="ECO:0000259" key="1">
    <source>
        <dbReference type="PROSITE" id="PS50943"/>
    </source>
</evidence>
<evidence type="ECO:0000313" key="2">
    <source>
        <dbReference type="EMBL" id="MEA3572171.1"/>
    </source>
</evidence>
<reference evidence="2 3" key="1">
    <citation type="submission" date="2023-12" db="EMBL/GenBank/DDBJ databases">
        <title>Whole genome sequencing of Paenibacillus phoenicis isolated from the Phoenix Mars Lander spacecraft assembly facility.</title>
        <authorList>
            <person name="Garcia A."/>
            <person name="Venkateswaran K."/>
        </authorList>
    </citation>
    <scope>NUCLEOTIDE SEQUENCE [LARGE SCALE GENOMIC DNA]</scope>
    <source>
        <strain evidence="2 3">3PO2SA</strain>
    </source>
</reference>
<dbReference type="RefSeq" id="WP_323078734.1">
    <property type="nucleotide sequence ID" value="NZ_CBCSKM010000002.1"/>
</dbReference>
<feature type="domain" description="HTH cro/C1-type" evidence="1">
    <location>
        <begin position="17"/>
        <end position="71"/>
    </location>
</feature>
<name>A0ABU5PQE1_9BACL</name>
<gene>
    <name evidence="2" type="ORF">U9M73_19800</name>
</gene>
<dbReference type="Proteomes" id="UP001292216">
    <property type="component" value="Unassembled WGS sequence"/>
</dbReference>
<protein>
    <submittedName>
        <fullName evidence="2">Helix-turn-helix transcriptional regulator</fullName>
    </submittedName>
</protein>
<dbReference type="InterPro" id="IPR001387">
    <property type="entry name" value="Cro/C1-type_HTH"/>
</dbReference>
<dbReference type="SUPFAM" id="SSF47413">
    <property type="entry name" value="lambda repressor-like DNA-binding domains"/>
    <property type="match status" value="1"/>
</dbReference>
<dbReference type="EMBL" id="JAYERP010000001">
    <property type="protein sequence ID" value="MEA3572171.1"/>
    <property type="molecule type" value="Genomic_DNA"/>
</dbReference>
<dbReference type="SMART" id="SM00530">
    <property type="entry name" value="HTH_XRE"/>
    <property type="match status" value="1"/>
</dbReference>
<organism evidence="2 3">
    <name type="scientific">Paenibacillus phoenicis</name>
    <dbReference type="NCBI Taxonomy" id="554117"/>
    <lineage>
        <taxon>Bacteria</taxon>
        <taxon>Bacillati</taxon>
        <taxon>Bacillota</taxon>
        <taxon>Bacilli</taxon>
        <taxon>Bacillales</taxon>
        <taxon>Paenibacillaceae</taxon>
        <taxon>Paenibacillus</taxon>
    </lineage>
</organism>
<accession>A0ABU5PQE1</accession>
<dbReference type="PROSITE" id="PS50943">
    <property type="entry name" value="HTH_CROC1"/>
    <property type="match status" value="1"/>
</dbReference>
<dbReference type="InterPro" id="IPR010982">
    <property type="entry name" value="Lambda_DNA-bd_dom_sf"/>
</dbReference>
<comment type="caution">
    <text evidence="2">The sequence shown here is derived from an EMBL/GenBank/DDBJ whole genome shotgun (WGS) entry which is preliminary data.</text>
</comment>
<sequence>MGGDNFLISTTTIRAELEDYIKSEGTTLHRFSESAGVNVGTLSGIINGNRPIAIGQLDRITAAMGLPEGHFYDLYADECFTSTAPHWRRLRPFLLRCAELQKHDCIKQVLNRLLEDLKQIAGIFDTAEMMYEQGWKEAAVILYESVIESERSSHSERLAMSYYRIFQIFQTDTRRGFKAALQFLPYRYRLPEAYALDGLLMLTEIYALRFNWSEVENYADELCQFTEALYNRRIWMDEDFKPKRPLVYYYGRAYLIKSSSYEYRGMFEESKKWIPKYADLSWFEGLDEAGKAEVEQLKMFAYANWMCMDIKSGNRELIGEYVKFLEEHPGEIVEGLTTLIEASNRHNYFIDEILNKFSDDIDDYRKIKQTSKSNYKEPSLIFRRAVFFQNYALYYFRKALYEEGIYHLLFSMELSILLNSKDLIVNNMALFELHRKHASLKQCNTYSELCRKVWENEKESILGGFGYNYG</sequence>
<dbReference type="CDD" id="cd00093">
    <property type="entry name" value="HTH_XRE"/>
    <property type="match status" value="1"/>
</dbReference>